<evidence type="ECO:0000313" key="4">
    <source>
        <dbReference type="Proteomes" id="UP000823915"/>
    </source>
</evidence>
<dbReference type="Pfam" id="PF02493">
    <property type="entry name" value="MORN"/>
    <property type="match status" value="4"/>
</dbReference>
<dbReference type="PANTHER" id="PTHR43215:SF14">
    <property type="entry name" value="RADIAL SPOKE HEAD 1 HOMOLOG"/>
    <property type="match status" value="1"/>
</dbReference>
<sequence>MENTITSNAMSASLLSRDVYGVCFPQRDSLDVLHSEFAAAREQFFSGGRKTVKVGRSQVVKGFDGKLKGKLTRRGLYWKKTATGMAGERAIALEEVFEQKGGWMLVTRDFRNVIVSRAFFNKSHIWLKSEYYEPWDAACARVIFKPGDLGDTVERFDWDPVNKRYDSTLLYPVTYQPGTPEESLLTARFGQPQLLVATAQGQFGYCPQQEAKDRQQAREQIQEGTILLMPAWEVKDGEIAKPQKEEDEESAISFTTLEDYAQLLPAQEEAPQEEAQSPAGEEAPEKEASPAGEEAPEKEAQSPAGEGAPQEEVQTSAGEGAPQEEANSSAGEKAPQEEAQSPAGEGAPQEEAQSPAGEEAAGEEPLPQEDAAILQAARQAAQSQPQLGEVQPGEGTLVVQGKEAGRAAAYDGAYAQGKRQGFGSAYYQDGALRYAGFWNQGRKEGLGVSFRDGDHALHVARWTDGKPGEFVSLFDGQGNLRYSGYMKDGKKDGAGVSPAPQGEGLYVGKWKDGESLEVGSAFDREGNLLYYGQWKDGKRHGRGTAFDKTGAVVFDGEWKEDGYFNGVLYQKWGGEDPAGEPEGTDPDWDL</sequence>
<keyword evidence="1" id="KW-0677">Repeat</keyword>
<dbReference type="InterPro" id="IPR003409">
    <property type="entry name" value="MORN"/>
</dbReference>
<reference evidence="3" key="1">
    <citation type="journal article" date="2021" name="PeerJ">
        <title>Extensive microbial diversity within the chicken gut microbiome revealed by metagenomics and culture.</title>
        <authorList>
            <person name="Gilroy R."/>
            <person name="Ravi A."/>
            <person name="Getino M."/>
            <person name="Pursley I."/>
            <person name="Horton D.L."/>
            <person name="Alikhan N.F."/>
            <person name="Baker D."/>
            <person name="Gharbi K."/>
            <person name="Hall N."/>
            <person name="Watson M."/>
            <person name="Adriaenssens E.M."/>
            <person name="Foster-Nyarko E."/>
            <person name="Jarju S."/>
            <person name="Secka A."/>
            <person name="Antonio M."/>
            <person name="Oren A."/>
            <person name="Chaudhuri R.R."/>
            <person name="La Ragione R."/>
            <person name="Hildebrand F."/>
            <person name="Pallen M.J."/>
        </authorList>
    </citation>
    <scope>NUCLEOTIDE SEQUENCE</scope>
    <source>
        <strain evidence="3">1282</strain>
    </source>
</reference>
<dbReference type="SMART" id="SM00698">
    <property type="entry name" value="MORN"/>
    <property type="match status" value="3"/>
</dbReference>
<dbReference type="SUPFAM" id="SSF82185">
    <property type="entry name" value="Histone H3 K4-specific methyltransferase SET7/9 N-terminal domain"/>
    <property type="match status" value="1"/>
</dbReference>
<feature type="compositionally biased region" description="Low complexity" evidence="2">
    <location>
        <begin position="347"/>
        <end position="386"/>
    </location>
</feature>
<comment type="caution">
    <text evidence="3">The sequence shown here is derived from an EMBL/GenBank/DDBJ whole genome shotgun (WGS) entry which is preliminary data.</text>
</comment>
<evidence type="ECO:0000313" key="3">
    <source>
        <dbReference type="EMBL" id="HIY27328.1"/>
    </source>
</evidence>
<dbReference type="AlphaFoldDB" id="A0A9D1YEE0"/>
<accession>A0A9D1YEE0</accession>
<evidence type="ECO:0000256" key="1">
    <source>
        <dbReference type="ARBA" id="ARBA00022737"/>
    </source>
</evidence>
<reference evidence="3" key="2">
    <citation type="submission" date="2021-04" db="EMBL/GenBank/DDBJ databases">
        <authorList>
            <person name="Gilroy R."/>
        </authorList>
    </citation>
    <scope>NUCLEOTIDE SEQUENCE</scope>
    <source>
        <strain evidence="3">1282</strain>
    </source>
</reference>
<evidence type="ECO:0008006" key="5">
    <source>
        <dbReference type="Google" id="ProtNLM"/>
    </source>
</evidence>
<gene>
    <name evidence="3" type="ORF">H9838_09185</name>
</gene>
<dbReference type="EMBL" id="DXDU01000149">
    <property type="protein sequence ID" value="HIY27328.1"/>
    <property type="molecule type" value="Genomic_DNA"/>
</dbReference>
<feature type="region of interest" description="Disordered" evidence="2">
    <location>
        <begin position="268"/>
        <end position="393"/>
    </location>
</feature>
<feature type="compositionally biased region" description="Low complexity" evidence="2">
    <location>
        <begin position="268"/>
        <end position="281"/>
    </location>
</feature>
<organism evidence="3 4">
    <name type="scientific">Candidatus Acutalibacter pullistercoris</name>
    <dbReference type="NCBI Taxonomy" id="2838418"/>
    <lineage>
        <taxon>Bacteria</taxon>
        <taxon>Bacillati</taxon>
        <taxon>Bacillota</taxon>
        <taxon>Clostridia</taxon>
        <taxon>Eubacteriales</taxon>
        <taxon>Acutalibacteraceae</taxon>
        <taxon>Acutalibacter</taxon>
    </lineage>
</organism>
<dbReference type="Gene3D" id="2.20.110.10">
    <property type="entry name" value="Histone H3 K4-specific methyltransferase SET7/9 N-terminal domain"/>
    <property type="match status" value="2"/>
</dbReference>
<proteinExistence type="predicted"/>
<protein>
    <recommendedName>
        <fullName evidence="5">MORN repeat protein</fullName>
    </recommendedName>
</protein>
<name>A0A9D1YEE0_9FIRM</name>
<dbReference type="Proteomes" id="UP000823915">
    <property type="component" value="Unassembled WGS sequence"/>
</dbReference>
<dbReference type="PANTHER" id="PTHR43215">
    <property type="entry name" value="RADIAL SPOKE HEAD 1 HOMOLOG"/>
    <property type="match status" value="1"/>
</dbReference>
<evidence type="ECO:0000256" key="2">
    <source>
        <dbReference type="SAM" id="MobiDB-lite"/>
    </source>
</evidence>